<proteinExistence type="predicted"/>
<reference evidence="3" key="1">
    <citation type="journal article" date="2013" name="Nature">
        <title>Draft genome of the wheat A-genome progenitor Triticum urartu.</title>
        <authorList>
            <person name="Ling H.Q."/>
            <person name="Zhao S."/>
            <person name="Liu D."/>
            <person name="Wang J."/>
            <person name="Sun H."/>
            <person name="Zhang C."/>
            <person name="Fan H."/>
            <person name="Li D."/>
            <person name="Dong L."/>
            <person name="Tao Y."/>
            <person name="Gao C."/>
            <person name="Wu H."/>
            <person name="Li Y."/>
            <person name="Cui Y."/>
            <person name="Guo X."/>
            <person name="Zheng S."/>
            <person name="Wang B."/>
            <person name="Yu K."/>
            <person name="Liang Q."/>
            <person name="Yang W."/>
            <person name="Lou X."/>
            <person name="Chen J."/>
            <person name="Feng M."/>
            <person name="Jian J."/>
            <person name="Zhang X."/>
            <person name="Luo G."/>
            <person name="Jiang Y."/>
            <person name="Liu J."/>
            <person name="Wang Z."/>
            <person name="Sha Y."/>
            <person name="Zhang B."/>
            <person name="Wu H."/>
            <person name="Tang D."/>
            <person name="Shen Q."/>
            <person name="Xue P."/>
            <person name="Zou S."/>
            <person name="Wang X."/>
            <person name="Liu X."/>
            <person name="Wang F."/>
            <person name="Yang Y."/>
            <person name="An X."/>
            <person name="Dong Z."/>
            <person name="Zhang K."/>
            <person name="Zhang X."/>
            <person name="Luo M.C."/>
            <person name="Dvorak J."/>
            <person name="Tong Y."/>
            <person name="Wang J."/>
            <person name="Yang H."/>
            <person name="Li Z."/>
            <person name="Wang D."/>
            <person name="Zhang A."/>
            <person name="Wang J."/>
        </authorList>
    </citation>
    <scope>NUCLEOTIDE SEQUENCE</scope>
    <source>
        <strain evidence="3">cv. G1812</strain>
    </source>
</reference>
<name>A0A8R7UWY2_TRIUA</name>
<organism evidence="2 3">
    <name type="scientific">Triticum urartu</name>
    <name type="common">Red wild einkorn</name>
    <name type="synonym">Crithodium urartu</name>
    <dbReference type="NCBI Taxonomy" id="4572"/>
    <lineage>
        <taxon>Eukaryota</taxon>
        <taxon>Viridiplantae</taxon>
        <taxon>Streptophyta</taxon>
        <taxon>Embryophyta</taxon>
        <taxon>Tracheophyta</taxon>
        <taxon>Spermatophyta</taxon>
        <taxon>Magnoliopsida</taxon>
        <taxon>Liliopsida</taxon>
        <taxon>Poales</taxon>
        <taxon>Poaceae</taxon>
        <taxon>BOP clade</taxon>
        <taxon>Pooideae</taxon>
        <taxon>Triticodae</taxon>
        <taxon>Triticeae</taxon>
        <taxon>Triticinae</taxon>
        <taxon>Triticum</taxon>
    </lineage>
</organism>
<feature type="compositionally biased region" description="Low complexity" evidence="1">
    <location>
        <begin position="32"/>
        <end position="53"/>
    </location>
</feature>
<accession>A0A8R7UWY2</accession>
<keyword evidence="3" id="KW-1185">Reference proteome</keyword>
<dbReference type="EnsemblPlants" id="TuG1812G0600002190.01.T02">
    <property type="protein sequence ID" value="TuG1812G0600002190.01.T02"/>
    <property type="gene ID" value="TuG1812G0600002190.01"/>
</dbReference>
<dbReference type="Proteomes" id="UP000015106">
    <property type="component" value="Chromosome 6"/>
</dbReference>
<sequence>MYSDSVSNRKVQNPKTFALPPPLSPSVPPPGNGVAPPLLLPSRRSRLPPLSFRPEPRGLSPPRSRSNPQGFFPGAAGGAGTISAAAAQRNLGGEANVTAWGRGGPGSVAGYALQLQPGSLSLIGS</sequence>
<reference evidence="2" key="3">
    <citation type="submission" date="2022-06" db="UniProtKB">
        <authorList>
            <consortium name="EnsemblPlants"/>
        </authorList>
    </citation>
    <scope>IDENTIFICATION</scope>
</reference>
<feature type="compositionally biased region" description="Pro residues" evidence="1">
    <location>
        <begin position="19"/>
        <end position="31"/>
    </location>
</feature>
<evidence type="ECO:0000313" key="2">
    <source>
        <dbReference type="EnsemblPlants" id="TuG1812G0600002190.01.T02"/>
    </source>
</evidence>
<feature type="region of interest" description="Disordered" evidence="1">
    <location>
        <begin position="1"/>
        <end position="78"/>
    </location>
</feature>
<protein>
    <submittedName>
        <fullName evidence="2">Uncharacterized protein</fullName>
    </submittedName>
</protein>
<dbReference type="Gramene" id="TuG1812G0600002190.01.T02">
    <property type="protein sequence ID" value="TuG1812G0600002190.01.T02"/>
    <property type="gene ID" value="TuG1812G0600002190.01"/>
</dbReference>
<feature type="compositionally biased region" description="Polar residues" evidence="1">
    <location>
        <begin position="1"/>
        <end position="15"/>
    </location>
</feature>
<evidence type="ECO:0000313" key="3">
    <source>
        <dbReference type="Proteomes" id="UP000015106"/>
    </source>
</evidence>
<dbReference type="AlphaFoldDB" id="A0A8R7UWY2"/>
<evidence type="ECO:0000256" key="1">
    <source>
        <dbReference type="SAM" id="MobiDB-lite"/>
    </source>
</evidence>
<reference evidence="2" key="2">
    <citation type="submission" date="2018-03" db="EMBL/GenBank/DDBJ databases">
        <title>The Triticum urartu genome reveals the dynamic nature of wheat genome evolution.</title>
        <authorList>
            <person name="Ling H."/>
            <person name="Ma B."/>
            <person name="Shi X."/>
            <person name="Liu H."/>
            <person name="Dong L."/>
            <person name="Sun H."/>
            <person name="Cao Y."/>
            <person name="Gao Q."/>
            <person name="Zheng S."/>
            <person name="Li Y."/>
            <person name="Yu Y."/>
            <person name="Du H."/>
            <person name="Qi M."/>
            <person name="Li Y."/>
            <person name="Yu H."/>
            <person name="Cui Y."/>
            <person name="Wang N."/>
            <person name="Chen C."/>
            <person name="Wu H."/>
            <person name="Zhao Y."/>
            <person name="Zhang J."/>
            <person name="Li Y."/>
            <person name="Zhou W."/>
            <person name="Zhang B."/>
            <person name="Hu W."/>
            <person name="Eijk M."/>
            <person name="Tang J."/>
            <person name="Witsenboer H."/>
            <person name="Zhao S."/>
            <person name="Li Z."/>
            <person name="Zhang A."/>
            <person name="Wang D."/>
            <person name="Liang C."/>
        </authorList>
    </citation>
    <scope>NUCLEOTIDE SEQUENCE [LARGE SCALE GENOMIC DNA]</scope>
    <source>
        <strain evidence="2">cv. G1812</strain>
    </source>
</reference>